<evidence type="ECO:0000313" key="1">
    <source>
        <dbReference type="EMBL" id="MBD2737499.1"/>
    </source>
</evidence>
<comment type="caution">
    <text evidence="1">The sequence shown here is derived from an EMBL/GenBank/DDBJ whole genome shotgun (WGS) entry which is preliminary data.</text>
</comment>
<name>A0ABR8KFJ9_9NOSO</name>
<gene>
    <name evidence="1" type="ORF">H6H03_27060</name>
</gene>
<dbReference type="EMBL" id="JACJTU010000033">
    <property type="protein sequence ID" value="MBD2737499.1"/>
    <property type="molecule type" value="Genomic_DNA"/>
</dbReference>
<protein>
    <submittedName>
        <fullName evidence="1">Uncharacterized protein</fullName>
    </submittedName>
</protein>
<dbReference type="RefSeq" id="WP_190958081.1">
    <property type="nucleotide sequence ID" value="NZ_JACJTU010000033.1"/>
</dbReference>
<keyword evidence="2" id="KW-1185">Reference proteome</keyword>
<accession>A0ABR8KFJ9</accession>
<organism evidence="1 2">
    <name type="scientific">Nostoc paludosum FACHB-159</name>
    <dbReference type="NCBI Taxonomy" id="2692908"/>
    <lineage>
        <taxon>Bacteria</taxon>
        <taxon>Bacillati</taxon>
        <taxon>Cyanobacteriota</taxon>
        <taxon>Cyanophyceae</taxon>
        <taxon>Nostocales</taxon>
        <taxon>Nostocaceae</taxon>
        <taxon>Nostoc</taxon>
    </lineage>
</organism>
<proteinExistence type="predicted"/>
<sequence>MGIEDFEFLIEGFIAAARGGAYSLFLWRSSKIIYDLKSQIATVNIGKVVFALFVPS</sequence>
<dbReference type="Proteomes" id="UP000637383">
    <property type="component" value="Unassembled WGS sequence"/>
</dbReference>
<evidence type="ECO:0000313" key="2">
    <source>
        <dbReference type="Proteomes" id="UP000637383"/>
    </source>
</evidence>
<reference evidence="1 2" key="1">
    <citation type="journal article" date="2020" name="ISME J.">
        <title>Comparative genomics reveals insights into cyanobacterial evolution and habitat adaptation.</title>
        <authorList>
            <person name="Chen M.Y."/>
            <person name="Teng W.K."/>
            <person name="Zhao L."/>
            <person name="Hu C.X."/>
            <person name="Zhou Y.K."/>
            <person name="Han B.P."/>
            <person name="Song L.R."/>
            <person name="Shu W.S."/>
        </authorList>
    </citation>
    <scope>NUCLEOTIDE SEQUENCE [LARGE SCALE GENOMIC DNA]</scope>
    <source>
        <strain evidence="1 2">FACHB-159</strain>
    </source>
</reference>